<evidence type="ECO:0000313" key="1">
    <source>
        <dbReference type="EMBL" id="EOZ91946.1"/>
    </source>
</evidence>
<sequence>MVPAGSRETQKPLRGLQDLGVNFFHIMHSNWEKNMEVACN</sequence>
<proteinExistence type="predicted"/>
<dbReference type="Proteomes" id="UP000006073">
    <property type="component" value="Unassembled WGS sequence"/>
</dbReference>
<comment type="caution">
    <text evidence="1">The sequence shown here is derived from an EMBL/GenBank/DDBJ whole genome shotgun (WGS) entry which is preliminary data.</text>
</comment>
<reference evidence="1 2" key="1">
    <citation type="journal article" date="2013" name="Genome Announc.">
        <title>Draft Genome Sequence of Indibacter alkaliphilus Strain LW1T, Isolated from Lonar Lake, a Haloalkaline Lake in the Buldana District of Maharashtra, India.</title>
        <authorList>
            <person name="Singh A."/>
            <person name="Kumar Jangir P."/>
            <person name="Sharma R."/>
            <person name="Singh A."/>
            <person name="Kumar Pinnaka A."/>
            <person name="Shivaji S."/>
        </authorList>
    </citation>
    <scope>NUCLEOTIDE SEQUENCE [LARGE SCALE GENOMIC DNA]</scope>
    <source>
        <strain evidence="2">CCUG 57479 / KCTC 22604 / LW1</strain>
    </source>
</reference>
<accession>S2DJ09</accession>
<protein>
    <submittedName>
        <fullName evidence="1">Uncharacterized protein</fullName>
    </submittedName>
</protein>
<keyword evidence="2" id="KW-1185">Reference proteome</keyword>
<dbReference type="AlphaFoldDB" id="S2DJ09"/>
<gene>
    <name evidence="1" type="ORF">A33Q_4039</name>
</gene>
<evidence type="ECO:0000313" key="2">
    <source>
        <dbReference type="Proteomes" id="UP000006073"/>
    </source>
</evidence>
<name>S2DJ09_INDAL</name>
<organism evidence="1 2">
    <name type="scientific">Indibacter alkaliphilus (strain CCUG 57479 / KCTC 22604 / LW1)</name>
    <dbReference type="NCBI Taxonomy" id="1189612"/>
    <lineage>
        <taxon>Bacteria</taxon>
        <taxon>Pseudomonadati</taxon>
        <taxon>Bacteroidota</taxon>
        <taxon>Cytophagia</taxon>
        <taxon>Cytophagales</taxon>
        <taxon>Cyclobacteriaceae</taxon>
    </lineage>
</organism>
<dbReference type="EMBL" id="ALWO02000052">
    <property type="protein sequence ID" value="EOZ91946.1"/>
    <property type="molecule type" value="Genomic_DNA"/>
</dbReference>